<organism evidence="3 4">
    <name type="scientific">Streptomyces laurentii</name>
    <dbReference type="NCBI Taxonomy" id="39478"/>
    <lineage>
        <taxon>Bacteria</taxon>
        <taxon>Bacillati</taxon>
        <taxon>Actinomycetota</taxon>
        <taxon>Actinomycetes</taxon>
        <taxon>Kitasatosporales</taxon>
        <taxon>Streptomycetaceae</taxon>
        <taxon>Streptomyces</taxon>
    </lineage>
</organism>
<evidence type="ECO:0008006" key="5">
    <source>
        <dbReference type="Google" id="ProtNLM"/>
    </source>
</evidence>
<accession>A0A160P088</accession>
<dbReference type="KEGG" id="slau:SLA_3827"/>
<evidence type="ECO:0000256" key="2">
    <source>
        <dbReference type="SAM" id="Phobius"/>
    </source>
</evidence>
<keyword evidence="2" id="KW-1133">Transmembrane helix</keyword>
<dbReference type="EMBL" id="AP017424">
    <property type="protein sequence ID" value="BAU84729.1"/>
    <property type="molecule type" value="Genomic_DNA"/>
</dbReference>
<keyword evidence="2" id="KW-0472">Membrane</keyword>
<reference evidence="3 4" key="1">
    <citation type="journal article" date="2016" name="Genome Announc.">
        <title>Complete Genome Sequence of Thiostrepton-Producing Streptomyces laurentii ATCC 31255.</title>
        <authorList>
            <person name="Doi K."/>
            <person name="Fujino Y."/>
            <person name="Nagayoshi Y."/>
            <person name="Ohshima T."/>
            <person name="Ogata S."/>
        </authorList>
    </citation>
    <scope>NUCLEOTIDE SEQUENCE [LARGE SCALE GENOMIC DNA]</scope>
    <source>
        <strain evidence="3 4">ATCC 31255</strain>
    </source>
</reference>
<feature type="transmembrane region" description="Helical" evidence="2">
    <location>
        <begin position="32"/>
        <end position="56"/>
    </location>
</feature>
<sequence>MPPPPVRPFGVVRAGSRGAGESGPERGIFMEIAAAIVAVVGTLLGAVVVGVQQYCAARSQRRQVLRDRAMTALGDLSVALADHRRAMWMREDLRLSGAAPVEVAAAREASHVTRSAVTAPQVALALLLPQLRLDIDAAVRAAYEMRGAQTVEVLGSFRSEAVAAADALTASAARILSRP</sequence>
<evidence type="ECO:0000313" key="3">
    <source>
        <dbReference type="EMBL" id="BAU84729.1"/>
    </source>
</evidence>
<gene>
    <name evidence="3" type="ORF">SLA_3827</name>
</gene>
<keyword evidence="4" id="KW-1185">Reference proteome</keyword>
<evidence type="ECO:0000313" key="4">
    <source>
        <dbReference type="Proteomes" id="UP000217676"/>
    </source>
</evidence>
<name>A0A160P088_STRLU</name>
<evidence type="ECO:0000256" key="1">
    <source>
        <dbReference type="SAM" id="MobiDB-lite"/>
    </source>
</evidence>
<feature type="region of interest" description="Disordered" evidence="1">
    <location>
        <begin position="1"/>
        <end position="20"/>
    </location>
</feature>
<dbReference type="AlphaFoldDB" id="A0A160P088"/>
<dbReference type="Proteomes" id="UP000217676">
    <property type="component" value="Chromosome"/>
</dbReference>
<protein>
    <recommendedName>
        <fullName evidence="5">Protein kilB</fullName>
    </recommendedName>
</protein>
<keyword evidence="2" id="KW-0812">Transmembrane</keyword>
<proteinExistence type="predicted"/>